<evidence type="ECO:0000313" key="2">
    <source>
        <dbReference type="EMBL" id="MCH6470128.1"/>
    </source>
</evidence>
<dbReference type="Pfam" id="PF13302">
    <property type="entry name" value="Acetyltransf_3"/>
    <property type="match status" value="1"/>
</dbReference>
<dbReference type="PANTHER" id="PTHR43441">
    <property type="entry name" value="RIBOSOMAL-PROTEIN-SERINE ACETYLTRANSFERASE"/>
    <property type="match status" value="1"/>
</dbReference>
<dbReference type="InterPro" id="IPR000182">
    <property type="entry name" value="GNAT_dom"/>
</dbReference>
<organism evidence="2 3">
    <name type="scientific">Sinomonas terrae</name>
    <dbReference type="NCBI Taxonomy" id="2908838"/>
    <lineage>
        <taxon>Bacteria</taxon>
        <taxon>Bacillati</taxon>
        <taxon>Actinomycetota</taxon>
        <taxon>Actinomycetes</taxon>
        <taxon>Micrococcales</taxon>
        <taxon>Micrococcaceae</taxon>
        <taxon>Sinomonas</taxon>
    </lineage>
</organism>
<name>A0ABS9U0C4_9MICC</name>
<evidence type="ECO:0000259" key="1">
    <source>
        <dbReference type="PROSITE" id="PS51186"/>
    </source>
</evidence>
<keyword evidence="3" id="KW-1185">Reference proteome</keyword>
<dbReference type="RefSeq" id="WP_241053645.1">
    <property type="nucleotide sequence ID" value="NZ_JAKZBV010000001.1"/>
</dbReference>
<dbReference type="InterPro" id="IPR051908">
    <property type="entry name" value="Ribosomal_N-acetyltransferase"/>
</dbReference>
<comment type="caution">
    <text evidence="2">The sequence shown here is derived from an EMBL/GenBank/DDBJ whole genome shotgun (WGS) entry which is preliminary data.</text>
</comment>
<dbReference type="InterPro" id="IPR016181">
    <property type="entry name" value="Acyl_CoA_acyltransferase"/>
</dbReference>
<dbReference type="Gene3D" id="3.40.630.30">
    <property type="match status" value="1"/>
</dbReference>
<gene>
    <name evidence="2" type="ORF">L0M17_09080</name>
</gene>
<feature type="domain" description="N-acetyltransferase" evidence="1">
    <location>
        <begin position="23"/>
        <end position="172"/>
    </location>
</feature>
<sequence>MVPNVLRTVRLDLSAPEEGDEQAIFEACQDPEIARFIPLPHPYERKHAVRFIEYAAAAWEAGNELTWAIRSGGVLTGMTSLRVNEDEAEIGYWLAAHARHRGYAAEAVRAVVDFGFAAEGLDLARIAWRAAVGNLASARVAEGLGFRLEGILRQGIRLGSGRQDCWIAALLARDERGPAEWPIRD</sequence>
<dbReference type="PANTHER" id="PTHR43441:SF10">
    <property type="entry name" value="ACETYLTRANSFERASE"/>
    <property type="match status" value="1"/>
</dbReference>
<dbReference type="EMBL" id="JAKZBV010000001">
    <property type="protein sequence ID" value="MCH6470128.1"/>
    <property type="molecule type" value="Genomic_DNA"/>
</dbReference>
<dbReference type="PROSITE" id="PS51186">
    <property type="entry name" value="GNAT"/>
    <property type="match status" value="1"/>
</dbReference>
<dbReference type="SUPFAM" id="SSF55729">
    <property type="entry name" value="Acyl-CoA N-acyltransferases (Nat)"/>
    <property type="match status" value="1"/>
</dbReference>
<protein>
    <submittedName>
        <fullName evidence="2">GNAT family N-acetyltransferase</fullName>
    </submittedName>
</protein>
<evidence type="ECO:0000313" key="3">
    <source>
        <dbReference type="Proteomes" id="UP001202922"/>
    </source>
</evidence>
<dbReference type="Proteomes" id="UP001202922">
    <property type="component" value="Unassembled WGS sequence"/>
</dbReference>
<accession>A0ABS9U0C4</accession>
<proteinExistence type="predicted"/>
<reference evidence="2 3" key="1">
    <citation type="submission" date="2022-03" db="EMBL/GenBank/DDBJ databases">
        <title>Sinomonas sp. isolated from a soil.</title>
        <authorList>
            <person name="Han J."/>
            <person name="Kim D.-U."/>
        </authorList>
    </citation>
    <scope>NUCLEOTIDE SEQUENCE [LARGE SCALE GENOMIC DNA]</scope>
    <source>
        <strain evidence="2 3">5-5</strain>
    </source>
</reference>